<evidence type="ECO:0000313" key="3">
    <source>
        <dbReference type="Proteomes" id="UP001215598"/>
    </source>
</evidence>
<accession>A0AAD7HSA7</accession>
<gene>
    <name evidence="2" type="ORF">B0H16DRAFT_1585442</name>
    <name evidence="1" type="ORF">B0H16DRAFT_1593054</name>
</gene>
<name>A0AAD7HSA7_9AGAR</name>
<evidence type="ECO:0000313" key="1">
    <source>
        <dbReference type="EMBL" id="KAJ7726222.1"/>
    </source>
</evidence>
<reference evidence="1" key="1">
    <citation type="submission" date="2023-03" db="EMBL/GenBank/DDBJ databases">
        <title>Massive genome expansion in bonnet fungi (Mycena s.s.) driven by repeated elements and novel gene families across ecological guilds.</title>
        <authorList>
            <consortium name="Lawrence Berkeley National Laboratory"/>
            <person name="Harder C.B."/>
            <person name="Miyauchi S."/>
            <person name="Viragh M."/>
            <person name="Kuo A."/>
            <person name="Thoen E."/>
            <person name="Andreopoulos B."/>
            <person name="Lu D."/>
            <person name="Skrede I."/>
            <person name="Drula E."/>
            <person name="Henrissat B."/>
            <person name="Morin E."/>
            <person name="Kohler A."/>
            <person name="Barry K."/>
            <person name="LaButti K."/>
            <person name="Morin E."/>
            <person name="Salamov A."/>
            <person name="Lipzen A."/>
            <person name="Mereny Z."/>
            <person name="Hegedus B."/>
            <person name="Baldrian P."/>
            <person name="Stursova M."/>
            <person name="Weitz H."/>
            <person name="Taylor A."/>
            <person name="Grigoriev I.V."/>
            <person name="Nagy L.G."/>
            <person name="Martin F."/>
            <person name="Kauserud H."/>
        </authorList>
    </citation>
    <scope>NUCLEOTIDE SEQUENCE</scope>
    <source>
        <strain evidence="1">CBHHK182m</strain>
    </source>
</reference>
<dbReference type="AlphaFoldDB" id="A0AAD7HSA7"/>
<keyword evidence="3" id="KW-1185">Reference proteome</keyword>
<protein>
    <submittedName>
        <fullName evidence="1">Uncharacterized protein</fullName>
    </submittedName>
</protein>
<organism evidence="1 3">
    <name type="scientific">Mycena metata</name>
    <dbReference type="NCBI Taxonomy" id="1033252"/>
    <lineage>
        <taxon>Eukaryota</taxon>
        <taxon>Fungi</taxon>
        <taxon>Dikarya</taxon>
        <taxon>Basidiomycota</taxon>
        <taxon>Agaricomycotina</taxon>
        <taxon>Agaricomycetes</taxon>
        <taxon>Agaricomycetidae</taxon>
        <taxon>Agaricales</taxon>
        <taxon>Marasmiineae</taxon>
        <taxon>Mycenaceae</taxon>
        <taxon>Mycena</taxon>
    </lineage>
</organism>
<evidence type="ECO:0000313" key="2">
    <source>
        <dbReference type="EMBL" id="KAJ7730119.1"/>
    </source>
</evidence>
<dbReference type="EMBL" id="JARKIB010000188">
    <property type="protein sequence ID" value="KAJ7726222.1"/>
    <property type="molecule type" value="Genomic_DNA"/>
</dbReference>
<sequence>MVFSASQIRLFGPWDPHNTQISGNPALVNLGRCPKREERRISAFCVRPAPSSPFGAESSVLHMRNRYLPPAAPAVDIPAPSRARSVRRCTARRRTPNCADALLRPAIPRGSPRRIHSPRLRHPSTIGMLCARVRDPAVWLRFFAFFYVRLAGLSRRGHSWPPSHAPYCVNVVDPQRTRLRGCILQRAGAAYAGYNPSAPAHPCRLRHHLPWAAVHGNGRS</sequence>
<proteinExistence type="predicted"/>
<comment type="caution">
    <text evidence="1">The sequence shown here is derived from an EMBL/GenBank/DDBJ whole genome shotgun (WGS) entry which is preliminary data.</text>
</comment>
<dbReference type="EMBL" id="JARKIB010000161">
    <property type="protein sequence ID" value="KAJ7730119.1"/>
    <property type="molecule type" value="Genomic_DNA"/>
</dbReference>
<dbReference type="Proteomes" id="UP001215598">
    <property type="component" value="Unassembled WGS sequence"/>
</dbReference>